<dbReference type="EMBL" id="MCHX01000006">
    <property type="protein sequence ID" value="OFJ55081.1"/>
    <property type="molecule type" value="Genomic_DNA"/>
</dbReference>
<dbReference type="PROSITE" id="PS51257">
    <property type="entry name" value="PROKAR_LIPOPROTEIN"/>
    <property type="match status" value="1"/>
</dbReference>
<name>A0A1E8QA12_9MYCO</name>
<feature type="signal peptide" evidence="2">
    <location>
        <begin position="1"/>
        <end position="26"/>
    </location>
</feature>
<dbReference type="RefSeq" id="WP_070351780.1">
    <property type="nucleotide sequence ID" value="NZ_CP043474.1"/>
</dbReference>
<evidence type="ECO:0000313" key="3">
    <source>
        <dbReference type="EMBL" id="OFJ55081.1"/>
    </source>
</evidence>
<protein>
    <recommendedName>
        <fullName evidence="5">LpqV protein</fullName>
    </recommendedName>
</protein>
<feature type="region of interest" description="Disordered" evidence="1">
    <location>
        <begin position="24"/>
        <end position="73"/>
    </location>
</feature>
<feature type="compositionally biased region" description="Low complexity" evidence="1">
    <location>
        <begin position="24"/>
        <end position="48"/>
    </location>
</feature>
<feature type="chain" id="PRO_5039201051" description="LpqV protein" evidence="2">
    <location>
        <begin position="27"/>
        <end position="149"/>
    </location>
</feature>
<gene>
    <name evidence="3" type="ORF">BEL07_03765</name>
</gene>
<sequence>MRTNPVTMWTAATAIGAALLSGCSSGTDSGGTQPSQSQSPASSSAPATTETHVAEPGQVGVSPGGVTTAVGAPAASTETEYFQACSAAKTWMTQQGGDLKGQFEPYLKDLQTTDSAGPGTFNTPWSALPPERQAAVIVAAEAAADDLCG</sequence>
<evidence type="ECO:0000256" key="2">
    <source>
        <dbReference type="SAM" id="SignalP"/>
    </source>
</evidence>
<dbReference type="AlphaFoldDB" id="A0A1E8QA12"/>
<dbReference type="OrthoDB" id="4639220at2"/>
<comment type="caution">
    <text evidence="3">The sequence shown here is derived from an EMBL/GenBank/DDBJ whole genome shotgun (WGS) entry which is preliminary data.</text>
</comment>
<keyword evidence="4" id="KW-1185">Reference proteome</keyword>
<feature type="compositionally biased region" description="Low complexity" evidence="1">
    <location>
        <begin position="64"/>
        <end position="73"/>
    </location>
</feature>
<reference evidence="3 4" key="1">
    <citation type="submission" date="2016-09" db="EMBL/GenBank/DDBJ databases">
        <title>genome sequence of Mycobacterium sp. 739 SCH.</title>
        <authorList>
            <person name="Greninger A.L."/>
            <person name="Qin X."/>
            <person name="Jerome K."/>
            <person name="Vora S."/>
            <person name="Quinn K."/>
        </authorList>
    </citation>
    <scope>NUCLEOTIDE SEQUENCE [LARGE SCALE GENOMIC DNA]</scope>
    <source>
        <strain evidence="3 4">SCH</strain>
    </source>
</reference>
<dbReference type="InterPro" id="IPR020377">
    <property type="entry name" value="Uncharacterised_LpqV"/>
</dbReference>
<organism evidence="3 4">
    <name type="scientific">Mycolicibacterium grossiae</name>
    <dbReference type="NCBI Taxonomy" id="1552759"/>
    <lineage>
        <taxon>Bacteria</taxon>
        <taxon>Bacillati</taxon>
        <taxon>Actinomycetota</taxon>
        <taxon>Actinomycetes</taxon>
        <taxon>Mycobacteriales</taxon>
        <taxon>Mycobacteriaceae</taxon>
        <taxon>Mycolicibacterium</taxon>
    </lineage>
</organism>
<evidence type="ECO:0000256" key="1">
    <source>
        <dbReference type="SAM" id="MobiDB-lite"/>
    </source>
</evidence>
<evidence type="ECO:0008006" key="5">
    <source>
        <dbReference type="Google" id="ProtNLM"/>
    </source>
</evidence>
<keyword evidence="2" id="KW-0732">Signal</keyword>
<dbReference type="Proteomes" id="UP000178953">
    <property type="component" value="Unassembled WGS sequence"/>
</dbReference>
<dbReference type="Pfam" id="PF17301">
    <property type="entry name" value="LpqV"/>
    <property type="match status" value="1"/>
</dbReference>
<accession>A0A1E8QA12</accession>
<evidence type="ECO:0000313" key="4">
    <source>
        <dbReference type="Proteomes" id="UP000178953"/>
    </source>
</evidence>
<proteinExistence type="predicted"/>